<protein>
    <submittedName>
        <fullName evidence="5">Reverse transcriptase domain-containing protein</fullName>
    </submittedName>
</protein>
<dbReference type="InterPro" id="IPR021109">
    <property type="entry name" value="Peptidase_aspartic_dom_sf"/>
</dbReference>
<comment type="caution">
    <text evidence="5">The sequence shown here is derived from an EMBL/GenBank/DDBJ whole genome shotgun (WGS) entry which is preliminary data.</text>
</comment>
<dbReference type="CDD" id="cd01647">
    <property type="entry name" value="RT_LTR"/>
    <property type="match status" value="1"/>
</dbReference>
<feature type="non-terminal residue" evidence="5">
    <location>
        <position position="1126"/>
    </location>
</feature>
<dbReference type="Pfam" id="PF00078">
    <property type="entry name" value="RVT_1"/>
    <property type="match status" value="1"/>
</dbReference>
<feature type="domain" description="Reverse transcriptase/retrotransposon-derived protein RNase H-like" evidence="4">
    <location>
        <begin position="1002"/>
        <end position="1082"/>
    </location>
</feature>
<dbReference type="Gene3D" id="2.40.70.10">
    <property type="entry name" value="Acid Proteases"/>
    <property type="match status" value="1"/>
</dbReference>
<dbReference type="Pfam" id="PF17919">
    <property type="entry name" value="RT_RNaseH_2"/>
    <property type="match status" value="1"/>
</dbReference>
<evidence type="ECO:0000259" key="3">
    <source>
        <dbReference type="Pfam" id="PF00078"/>
    </source>
</evidence>
<evidence type="ECO:0000256" key="2">
    <source>
        <dbReference type="SAM" id="MobiDB-lite"/>
    </source>
</evidence>
<keyword evidence="5" id="KW-0548">Nucleotidyltransferase</keyword>
<feature type="domain" description="Reverse transcriptase" evidence="3">
    <location>
        <begin position="805"/>
        <end position="904"/>
    </location>
</feature>
<reference evidence="5" key="1">
    <citation type="journal article" date="2019" name="Sci. Rep.">
        <title>Draft genome of Tanacetum cinerariifolium, the natural source of mosquito coil.</title>
        <authorList>
            <person name="Yamashiro T."/>
            <person name="Shiraishi A."/>
            <person name="Satake H."/>
            <person name="Nakayama K."/>
        </authorList>
    </citation>
    <scope>NUCLEOTIDE SEQUENCE</scope>
</reference>
<dbReference type="InterPro" id="IPR043502">
    <property type="entry name" value="DNA/RNA_pol_sf"/>
</dbReference>
<dbReference type="EMBL" id="BKCJ010005634">
    <property type="protein sequence ID" value="GEU67804.1"/>
    <property type="molecule type" value="Genomic_DNA"/>
</dbReference>
<feature type="compositionally biased region" description="Basic and acidic residues" evidence="2">
    <location>
        <begin position="452"/>
        <end position="461"/>
    </location>
</feature>
<dbReference type="GO" id="GO:0003964">
    <property type="term" value="F:RNA-directed DNA polymerase activity"/>
    <property type="evidence" value="ECO:0007669"/>
    <property type="project" value="UniProtKB-KW"/>
</dbReference>
<name>A0A6L2M5C2_TANCI</name>
<sequence>MADNRTMAELLCAPTEGYAKEIVVPPILAEQFKLKHILINMMTTDQLFELEKDNPHGHIRWGSLPAWDRYKDLLRACPHHGFTELHQLDTFYNALNLADQDSLNAAASGNLLERCTQYVLAIIENKSKVRNSRSKPIASQVKACYTNSNSEIAKLTHAVNQQMSAVTIAMTTMLKQFQATSPLALVKAIEETCITCGGAHSYYQCLAADGNIFPEFRDNIQGYVSAAAVNYNQGNLGYRPQGVANQIRPPSFAQQNMQNNQNRFGLHQGFNCGKNFNHEASYQATAQQNQNFHLNELEKIKRMNEANMKAMQTQIDMVKNELRNEMKRSIQTSLSNQTNEIKNMMASLLQMNTVSTSSSGTLPSNTVANSKSDLKAITTRSGVSYNGPQIPPPVVENKPEATKDTVNPTNNETTEDVPPQAVPSKLVTSEPANTPVSVSKPNPQASIPYPSRRNDERNQEKAKDQIEKFYQIFKDTSFEISFTDVLILMPKFASTLKALIGNKEKLSEMAQTPLNEHCSTVLLKKLPEKLGVPGKFLISCDFLSMAECLALADLGASINLMPYSVWKKLSLPELTPTCMTLELADRSISRPVGVAEDVYVKVGSFYFPADFVVVDFDADPRIPLILGRSFLKTGRALIDVFEFSKELKMCEAETEKSSVDEPPVVELKVLPPHLEYAFLEGDDKLPVIIVKDLSVEEKASLITVLKSHKRAIAWKLSDIKGINPAFCTHKILLEEDFTPAVQHQRRVNPKIHDVIKQEVIKLLDAGLIYPLSDSPWVSPVHYVPKKGGFTVVKNEENELIPTRLVTGWRVCIDYYKLNEATRKDHFHLPFMDQMLERLAGNQYYCFLDGFSGYFQIPIDPKDEKTTVTYPYGTFAYRCMPFRLCNAPGTFQRCIMAIFHDMIEKTWKYLWMTSLCSGIRFKEKSHFMVKEGIVLGHKIYEKGIEVDKLKVDVISKLPHPTSVKGIRSFLGHASFYRRFIKDFSKIARPMTRLLEKDTPFIFSQECIDAFQTLTRMLTEAPILIAPNWDMPFELMCDASDFAIGAVLGQCRDKHFRPVHYASKNMTEAESKYTTAEKEMLAVVSRKPGRRSFVPIREPTPKRARSKGNYESFPLETLNLVSFPVVAK</sequence>
<dbReference type="AlphaFoldDB" id="A0A6L2M5C2"/>
<feature type="coiled-coil region" evidence="1">
    <location>
        <begin position="294"/>
        <end position="328"/>
    </location>
</feature>
<dbReference type="InterPro" id="IPR051320">
    <property type="entry name" value="Viral_Replic_Matur_Polypro"/>
</dbReference>
<organism evidence="5">
    <name type="scientific">Tanacetum cinerariifolium</name>
    <name type="common">Dalmatian daisy</name>
    <name type="synonym">Chrysanthemum cinerariifolium</name>
    <dbReference type="NCBI Taxonomy" id="118510"/>
    <lineage>
        <taxon>Eukaryota</taxon>
        <taxon>Viridiplantae</taxon>
        <taxon>Streptophyta</taxon>
        <taxon>Embryophyta</taxon>
        <taxon>Tracheophyta</taxon>
        <taxon>Spermatophyta</taxon>
        <taxon>Magnoliopsida</taxon>
        <taxon>eudicotyledons</taxon>
        <taxon>Gunneridae</taxon>
        <taxon>Pentapetalae</taxon>
        <taxon>asterids</taxon>
        <taxon>campanulids</taxon>
        <taxon>Asterales</taxon>
        <taxon>Asteraceae</taxon>
        <taxon>Asteroideae</taxon>
        <taxon>Anthemideae</taxon>
        <taxon>Anthemidinae</taxon>
        <taxon>Tanacetum</taxon>
    </lineage>
</organism>
<feature type="compositionally biased region" description="Polar residues" evidence="2">
    <location>
        <begin position="426"/>
        <end position="445"/>
    </location>
</feature>
<keyword evidence="5" id="KW-0808">Transferase</keyword>
<accession>A0A6L2M5C2</accession>
<keyword evidence="1" id="KW-0175">Coiled coil</keyword>
<dbReference type="SUPFAM" id="SSF56672">
    <property type="entry name" value="DNA/RNA polymerases"/>
    <property type="match status" value="1"/>
</dbReference>
<gene>
    <name evidence="5" type="ORF">Tci_039782</name>
</gene>
<dbReference type="CDD" id="cd00303">
    <property type="entry name" value="retropepsin_like"/>
    <property type="match status" value="1"/>
</dbReference>
<evidence type="ECO:0000256" key="1">
    <source>
        <dbReference type="SAM" id="Coils"/>
    </source>
</evidence>
<dbReference type="InterPro" id="IPR041577">
    <property type="entry name" value="RT_RNaseH_2"/>
</dbReference>
<feature type="region of interest" description="Disordered" evidence="2">
    <location>
        <begin position="380"/>
        <end position="461"/>
    </location>
</feature>
<dbReference type="Gene3D" id="3.10.10.10">
    <property type="entry name" value="HIV Type 1 Reverse Transcriptase, subunit A, domain 1"/>
    <property type="match status" value="1"/>
</dbReference>
<evidence type="ECO:0000313" key="5">
    <source>
        <dbReference type="EMBL" id="GEU67804.1"/>
    </source>
</evidence>
<dbReference type="Gene3D" id="3.30.70.270">
    <property type="match status" value="2"/>
</dbReference>
<dbReference type="FunFam" id="3.30.70.270:FF:000020">
    <property type="entry name" value="Transposon Tf2-6 polyprotein-like Protein"/>
    <property type="match status" value="1"/>
</dbReference>
<proteinExistence type="predicted"/>
<dbReference type="InterPro" id="IPR043128">
    <property type="entry name" value="Rev_trsase/Diguanyl_cyclase"/>
</dbReference>
<keyword evidence="5" id="KW-0695">RNA-directed DNA polymerase</keyword>
<evidence type="ECO:0000259" key="4">
    <source>
        <dbReference type="Pfam" id="PF17919"/>
    </source>
</evidence>
<dbReference type="InterPro" id="IPR000477">
    <property type="entry name" value="RT_dom"/>
</dbReference>
<dbReference type="PANTHER" id="PTHR33064">
    <property type="entry name" value="POL PROTEIN"/>
    <property type="match status" value="1"/>
</dbReference>
<dbReference type="PANTHER" id="PTHR33064:SF39">
    <property type="match status" value="1"/>
</dbReference>